<keyword evidence="2" id="KW-0472">Membrane</keyword>
<evidence type="ECO:0000259" key="5">
    <source>
        <dbReference type="Pfam" id="PF20990"/>
    </source>
</evidence>
<proteinExistence type="predicted"/>
<evidence type="ECO:0000259" key="4">
    <source>
        <dbReference type="Pfam" id="PF09972"/>
    </source>
</evidence>
<dbReference type="Pfam" id="PF20990">
    <property type="entry name" value="DUF2207_C"/>
    <property type="match status" value="1"/>
</dbReference>
<dbReference type="Proteomes" id="UP001210339">
    <property type="component" value="Chromosome"/>
</dbReference>
<evidence type="ECO:0000256" key="3">
    <source>
        <dbReference type="SAM" id="SignalP"/>
    </source>
</evidence>
<evidence type="ECO:0000313" key="7">
    <source>
        <dbReference type="Proteomes" id="UP001210339"/>
    </source>
</evidence>
<feature type="region of interest" description="Disordered" evidence="1">
    <location>
        <begin position="536"/>
        <end position="559"/>
    </location>
</feature>
<dbReference type="RefSeq" id="WP_271191058.1">
    <property type="nucleotide sequence ID" value="NZ_CP115667.1"/>
</dbReference>
<feature type="transmembrane region" description="Helical" evidence="2">
    <location>
        <begin position="256"/>
        <end position="280"/>
    </location>
</feature>
<protein>
    <submittedName>
        <fullName evidence="6">DUF2207 domain-containing protein</fullName>
    </submittedName>
</protein>
<dbReference type="InterPro" id="IPR018702">
    <property type="entry name" value="DUF2207"/>
</dbReference>
<keyword evidence="2" id="KW-1133">Transmembrane helix</keyword>
<name>A0ABY7QST3_9FIRM</name>
<keyword evidence="2" id="KW-0812">Transmembrane</keyword>
<feature type="signal peptide" evidence="3">
    <location>
        <begin position="1"/>
        <end position="24"/>
    </location>
</feature>
<feature type="domain" description="DUF2207" evidence="4">
    <location>
        <begin position="27"/>
        <end position="206"/>
    </location>
</feature>
<feature type="chain" id="PRO_5047430590" evidence="3">
    <location>
        <begin position="25"/>
        <end position="559"/>
    </location>
</feature>
<dbReference type="Pfam" id="PF09972">
    <property type="entry name" value="DUF2207"/>
    <property type="match status" value="1"/>
</dbReference>
<accession>A0ABY7QST3</accession>
<evidence type="ECO:0000256" key="1">
    <source>
        <dbReference type="SAM" id="MobiDB-lite"/>
    </source>
</evidence>
<gene>
    <name evidence="6" type="ORF">O6R05_05820</name>
</gene>
<dbReference type="InterPro" id="IPR048389">
    <property type="entry name" value="YciQ-like_C"/>
</dbReference>
<feature type="domain" description="Predicted membrane protein YciQ-like C-terminal" evidence="5">
    <location>
        <begin position="440"/>
        <end position="494"/>
    </location>
</feature>
<keyword evidence="3" id="KW-0732">Signal</keyword>
<evidence type="ECO:0000313" key="6">
    <source>
        <dbReference type="EMBL" id="WBW49526.1"/>
    </source>
</evidence>
<keyword evidence="7" id="KW-1185">Reference proteome</keyword>
<sequence length="559" mass="61588">MKKFATRLILTLVLAFSLSGMVHADAIDSIEIRAHILDDGRMEVTQVWQAEPTDGTEFYIPMNLGHMELTDFAVSDEDGPYTEMNPWNIDLSLEEKARHFGRNDNELNFGKTELAPKIYTLRYVLNNAVQNFSDNDGFNIRFVNDAMDPAPKRVKVTLTAQNGPITDDVADIWGFGYNGDVVFQDGAVVATSEDFSAANHLTLLIGFNKDFLHPAYAGSGDFAELKANAMDGSSYDSGAVYNDASDTGYGSDGLSLMPIILVPFFVVIIIMLIIMFIIIFGRTSSLLSKTVAKNYKDANKKDHLSRELPFHTYLPALYYLADAKGDKFRNFINAYFLKLMSMGLLEFSGTKKKPLLHLKADPTATPDDPLIAMFYENLLRAADGDSTLTPKEFTTYLAKFSEVNQLLAASLSYNGREYLLKNGYLTYERKDLDKNREFYLTPAGIEAVENIYGFKNFLKEFTLSKERTPMEVTLWEDILIGATALGVGETVLAHLEKFYPEFAEGNYQHVYTHYLTMSTFTSNAVSGGHASYSSSGSGGSASFGGGGGSVGGGSGGGSR</sequence>
<dbReference type="EMBL" id="CP115667">
    <property type="protein sequence ID" value="WBW49526.1"/>
    <property type="molecule type" value="Genomic_DNA"/>
</dbReference>
<organism evidence="6 7">
    <name type="scientific">Peptoniphilus equinus</name>
    <dbReference type="NCBI Taxonomy" id="3016343"/>
    <lineage>
        <taxon>Bacteria</taxon>
        <taxon>Bacillati</taxon>
        <taxon>Bacillota</taxon>
        <taxon>Tissierellia</taxon>
        <taxon>Tissierellales</taxon>
        <taxon>Peptoniphilaceae</taxon>
        <taxon>Peptoniphilus</taxon>
    </lineage>
</organism>
<evidence type="ECO:0000256" key="2">
    <source>
        <dbReference type="SAM" id="Phobius"/>
    </source>
</evidence>
<reference evidence="6 7" key="1">
    <citation type="submission" date="2023-01" db="EMBL/GenBank/DDBJ databases">
        <authorList>
            <person name="Lee S.H."/>
            <person name="Jung H.S."/>
            <person name="Yun J.U."/>
        </authorList>
    </citation>
    <scope>NUCLEOTIDE SEQUENCE [LARGE SCALE GENOMIC DNA]</scope>
    <source>
        <strain evidence="6 7">CBA3646</strain>
    </source>
</reference>